<dbReference type="AlphaFoldDB" id="A0A936NBE9"/>
<evidence type="ECO:0000313" key="2">
    <source>
        <dbReference type="EMBL" id="MBK9295759.1"/>
    </source>
</evidence>
<dbReference type="InterPro" id="IPR018547">
    <property type="entry name" value="AbiEi_C"/>
</dbReference>
<sequence length="273" mass="29840">MPSIERSVPRSVAPLLEALELEQPTLVTLSLLDELIDQTKSSTTAAHGARMLRERGWLLPLRSPGVWEFAPGARAGAFGGGDPFIELRARLATRPFDGAVAAESAAWLHGLSTRSPDPHVIGAPPEVNIPKSLDHFRVVRWSGTETYDDHEGLPVWSVSTLLAFMGARPERYRDWPNVSEWIAVAAKLTSVEALQNELAGQPRSAWARMSYLLSIGEQDEMGEALFSGAPPGGGPFHLGPRDMKSKFSSRFEVIDHIFPTWWSTKAAAKPPTA</sequence>
<reference evidence="2 3" key="1">
    <citation type="submission" date="2020-10" db="EMBL/GenBank/DDBJ databases">
        <title>Connecting structure to function with the recovery of over 1000 high-quality activated sludge metagenome-assembled genomes encoding full-length rRNA genes using long-read sequencing.</title>
        <authorList>
            <person name="Singleton C.M."/>
            <person name="Petriglieri F."/>
            <person name="Kristensen J.M."/>
            <person name="Kirkegaard R.H."/>
            <person name="Michaelsen T.Y."/>
            <person name="Andersen M.H."/>
            <person name="Karst S.M."/>
            <person name="Dueholm M.S."/>
            <person name="Nielsen P.H."/>
            <person name="Albertsen M."/>
        </authorList>
    </citation>
    <scope>NUCLEOTIDE SEQUENCE [LARGE SCALE GENOMIC DNA]</scope>
    <source>
        <strain evidence="2">Lyne_18-Q3-R50-59_MAXAC.006</strain>
    </source>
</reference>
<dbReference type="Pfam" id="PF09407">
    <property type="entry name" value="AbiEi_1"/>
    <property type="match status" value="1"/>
</dbReference>
<evidence type="ECO:0000259" key="1">
    <source>
        <dbReference type="Pfam" id="PF09407"/>
    </source>
</evidence>
<accession>A0A936NBE9</accession>
<dbReference type="EMBL" id="JADJZA010000001">
    <property type="protein sequence ID" value="MBK9295759.1"/>
    <property type="molecule type" value="Genomic_DNA"/>
</dbReference>
<protein>
    <recommendedName>
        <fullName evidence="1">AbiEi antitoxin C-terminal domain-containing protein</fullName>
    </recommendedName>
</protein>
<dbReference type="SUPFAM" id="SSF160887">
    <property type="entry name" value="Rv2827c C-terminal domain-like"/>
    <property type="match status" value="1"/>
</dbReference>
<proteinExistence type="predicted"/>
<dbReference type="Gene3D" id="3.90.56.20">
    <property type="entry name" value="replication protein C, winged helix domain"/>
    <property type="match status" value="1"/>
</dbReference>
<dbReference type="Proteomes" id="UP000727993">
    <property type="component" value="Unassembled WGS sequence"/>
</dbReference>
<evidence type="ECO:0000313" key="3">
    <source>
        <dbReference type="Proteomes" id="UP000727993"/>
    </source>
</evidence>
<gene>
    <name evidence="2" type="ORF">IPN02_02550</name>
</gene>
<feature type="domain" description="AbiEi antitoxin C-terminal" evidence="1">
    <location>
        <begin position="88"/>
        <end position="214"/>
    </location>
</feature>
<comment type="caution">
    <text evidence="2">The sequence shown here is derived from an EMBL/GenBank/DDBJ whole genome shotgun (WGS) entry which is preliminary data.</text>
</comment>
<name>A0A936NBE9_9ACTN</name>
<organism evidence="2 3">
    <name type="scientific">Candidatus Neomicrothrix subdominans</name>
    <dbReference type="NCBI Taxonomy" id="2954438"/>
    <lineage>
        <taxon>Bacteria</taxon>
        <taxon>Bacillati</taxon>
        <taxon>Actinomycetota</taxon>
        <taxon>Acidimicrobiia</taxon>
        <taxon>Acidimicrobiales</taxon>
        <taxon>Microthrixaceae</taxon>
        <taxon>Candidatus Neomicrothrix</taxon>
    </lineage>
</organism>